<dbReference type="RefSeq" id="WP_258568143.1">
    <property type="nucleotide sequence ID" value="NZ_CP092900.1"/>
</dbReference>
<sequence length="703" mass="79197">MESGLYNYALTLQGVFNGYRVLKKEKYILIGSDDEHLRVDKFYARSAQMLAPVHYTLVLSKADNIKVRMYYQLSMDHAEVHLFENDRKVDAIDGLDIASVLSQGQAFYRSVMVDLSQGWFDACESLEKNYELLEQALYLKPIDQRLAGAQAVVQCLDQLNSIQNPNSTDPRIELFNRNIQELLTVSSIVEEGPSATDVVSDAETLGGAAAETVVTEVKASPVSLCSVARDKINKDVDILAKAIRKSCAVNEARHKLYEGAKDQLLSLQISSFKADNADLKVVRDFVNKQSKCFAEFEVSMLVDAMFGYNKDNVTTVDKVKYYWCRVGAKRLIRAFVLGEASFSRKRIKQSLNFRNALIFLCDHSDYWNTFMCFRGVERAFMHESFGAILLGQFFAEVRGVKSSIGEECFAGICALFDYLLIRSVSFCEEQLINSIIVSLPMLDKFVNKELAKYFLKGCQQYICTYDKRGWVFQSVAEKAPKGNDARMTVLMAKSPLGYCHYLPTLEPELVDSVIDMQSARMLSYEQLFMMMSGLCLRDIDAKILRGRARLFGSEASGIKAIRSEDYSILAQKSGGLVEESVKNIAVFFVNSPMKSSKQLVILSLALSMKNKAQALLSNAFDRLHSYYQSIVVSGFQKSYPISPRIVVDAMELCFVHAYSCADSAAVKSSWIARGDRIQACYESENLTETQRELVSDFYRAIKR</sequence>
<organism evidence="1 2">
    <name type="scientific">Candidatus Comchoanobacter bicostacola</name>
    <dbReference type="NCBI Taxonomy" id="2919598"/>
    <lineage>
        <taxon>Bacteria</taxon>
        <taxon>Pseudomonadati</taxon>
        <taxon>Pseudomonadota</taxon>
        <taxon>Gammaproteobacteria</taxon>
        <taxon>Candidatus Comchoanobacterales</taxon>
        <taxon>Candidatus Comchoanobacteraceae</taxon>
        <taxon>Candidatus Comchoanobacter</taxon>
    </lineage>
</organism>
<proteinExistence type="predicted"/>
<evidence type="ECO:0000313" key="2">
    <source>
        <dbReference type="Proteomes" id="UP001055955"/>
    </source>
</evidence>
<protein>
    <submittedName>
        <fullName evidence="1">Uncharacterized protein</fullName>
    </submittedName>
</protein>
<evidence type="ECO:0000313" key="1">
    <source>
        <dbReference type="EMBL" id="UTC24360.1"/>
    </source>
</evidence>
<name>A0ABY5DIA6_9GAMM</name>
<reference evidence="1 2" key="1">
    <citation type="journal article" date="2022" name="Nat. Microbiol.">
        <title>The microbiome of a bacterivorous marine choanoflagellate contains a resource-demanding obligate bacterial associate.</title>
        <authorList>
            <person name="Needham D.M."/>
            <person name="Poirier C."/>
            <person name="Bachy C."/>
            <person name="George E.E."/>
            <person name="Wilken S."/>
            <person name="Yung C.C.M."/>
            <person name="Limardo A.J."/>
            <person name="Morando M."/>
            <person name="Sudek L."/>
            <person name="Malmstrom R.R."/>
            <person name="Keeling P.J."/>
            <person name="Santoro A.E."/>
            <person name="Worden A.Z."/>
        </authorList>
    </citation>
    <scope>NUCLEOTIDE SEQUENCE [LARGE SCALE GENOMIC DNA]</scope>
    <source>
        <strain evidence="1 2">Comchoano-1</strain>
    </source>
</reference>
<dbReference type="Proteomes" id="UP001055955">
    <property type="component" value="Chromosome"/>
</dbReference>
<gene>
    <name evidence="1" type="ORF">MMH89_03895</name>
</gene>
<keyword evidence="2" id="KW-1185">Reference proteome</keyword>
<dbReference type="EMBL" id="CP092900">
    <property type="protein sequence ID" value="UTC24360.1"/>
    <property type="molecule type" value="Genomic_DNA"/>
</dbReference>
<accession>A0ABY5DIA6</accession>